<dbReference type="OrthoDB" id="10015251at2"/>
<accession>A0A0L6JNN0</accession>
<comment type="caution">
    <text evidence="2">The sequence shown here is derived from an EMBL/GenBank/DDBJ whole genome shotgun (WGS) entry which is preliminary data.</text>
</comment>
<sequence>MVISLKRFRIPIIGLLIIAIVFVSIWMVLENKKVQTVMGGFVHKDDRNQEEVQTAFNVYDKDDISERFQRPSKQPAFRLKYAAKDFINKSEQTPQIQTVFQTQEDVIQAYYAILKDASNMAGYYGRN</sequence>
<dbReference type="STRING" id="398512.Bccel_2635"/>
<reference evidence="3" key="1">
    <citation type="submission" date="2015-07" db="EMBL/GenBank/DDBJ databases">
        <title>Near-Complete Genome Sequence of the Cellulolytic Bacterium Bacteroides (Pseudobacteroides) cellulosolvens ATCC 35603.</title>
        <authorList>
            <person name="Dassa B."/>
            <person name="Utturkar S.M."/>
            <person name="Klingeman D.M."/>
            <person name="Hurt R.A."/>
            <person name="Keller M."/>
            <person name="Xu J."/>
            <person name="Reddy Y.H.K."/>
            <person name="Borovok I."/>
            <person name="Grinberg I.R."/>
            <person name="Lamed R."/>
            <person name="Zhivin O."/>
            <person name="Bayer E.A."/>
            <person name="Brown S.D."/>
        </authorList>
    </citation>
    <scope>NUCLEOTIDE SEQUENCE [LARGE SCALE GENOMIC DNA]</scope>
    <source>
        <strain evidence="3">DSM 2933</strain>
    </source>
</reference>
<dbReference type="Proteomes" id="UP000036923">
    <property type="component" value="Unassembled WGS sequence"/>
</dbReference>
<dbReference type="AlphaFoldDB" id="A0A0L6JNN0"/>
<evidence type="ECO:0000256" key="1">
    <source>
        <dbReference type="SAM" id="Phobius"/>
    </source>
</evidence>
<keyword evidence="1" id="KW-1133">Transmembrane helix</keyword>
<name>A0A0L6JNN0_9FIRM</name>
<proteinExistence type="predicted"/>
<evidence type="ECO:0000313" key="3">
    <source>
        <dbReference type="Proteomes" id="UP000036923"/>
    </source>
</evidence>
<dbReference type="EMBL" id="LGTC01000001">
    <property type="protein sequence ID" value="KNY27364.1"/>
    <property type="molecule type" value="Genomic_DNA"/>
</dbReference>
<keyword evidence="3" id="KW-1185">Reference proteome</keyword>
<keyword evidence="1" id="KW-0812">Transmembrane</keyword>
<organism evidence="2 3">
    <name type="scientific">Pseudobacteroides cellulosolvens ATCC 35603 = DSM 2933</name>
    <dbReference type="NCBI Taxonomy" id="398512"/>
    <lineage>
        <taxon>Bacteria</taxon>
        <taxon>Bacillati</taxon>
        <taxon>Bacillota</taxon>
        <taxon>Clostridia</taxon>
        <taxon>Eubacteriales</taxon>
        <taxon>Oscillospiraceae</taxon>
        <taxon>Pseudobacteroides</taxon>
    </lineage>
</organism>
<dbReference type="RefSeq" id="WP_036942753.1">
    <property type="nucleotide sequence ID" value="NZ_JQKC01000019.1"/>
</dbReference>
<evidence type="ECO:0000313" key="2">
    <source>
        <dbReference type="EMBL" id="KNY27364.1"/>
    </source>
</evidence>
<protein>
    <submittedName>
        <fullName evidence="2">Uncharacterized protein</fullName>
    </submittedName>
</protein>
<gene>
    <name evidence="2" type="ORF">Bccel_2635</name>
</gene>
<keyword evidence="1" id="KW-0472">Membrane</keyword>
<feature type="transmembrane region" description="Helical" evidence="1">
    <location>
        <begin position="12"/>
        <end position="29"/>
    </location>
</feature>